<evidence type="ECO:0000256" key="1">
    <source>
        <dbReference type="ARBA" id="ARBA00022729"/>
    </source>
</evidence>
<dbReference type="KEGG" id="tog:HNI00_14010"/>
<dbReference type="Pfam" id="PF16258">
    <property type="entry name" value="DUF4912"/>
    <property type="match status" value="2"/>
</dbReference>
<dbReference type="InterPro" id="IPR024370">
    <property type="entry name" value="PBP_domain"/>
</dbReference>
<proteinExistence type="predicted"/>
<dbReference type="AlphaFoldDB" id="A0AA97BM98"/>
<feature type="domain" description="PBP" evidence="4">
    <location>
        <begin position="55"/>
        <end position="282"/>
    </location>
</feature>
<dbReference type="EMBL" id="CP053540">
    <property type="protein sequence ID" value="WOB44142.1"/>
    <property type="molecule type" value="Genomic_DNA"/>
</dbReference>
<dbReference type="Pfam" id="PF12849">
    <property type="entry name" value="PBP_like_2"/>
    <property type="match status" value="1"/>
</dbReference>
<organism evidence="5">
    <name type="scientific">Thermoleptolyngbya oregonensis NK1-22</name>
    <dbReference type="NCBI Taxonomy" id="2547457"/>
    <lineage>
        <taxon>Bacteria</taxon>
        <taxon>Bacillati</taxon>
        <taxon>Cyanobacteriota</taxon>
        <taxon>Cyanophyceae</taxon>
        <taxon>Oculatellales</taxon>
        <taxon>Oculatellaceae</taxon>
        <taxon>Thermoleptolyngbya</taxon>
    </lineage>
</organism>
<feature type="signal peptide" evidence="3">
    <location>
        <begin position="1"/>
        <end position="25"/>
    </location>
</feature>
<name>A0AA97BM98_9CYAN</name>
<keyword evidence="1 3" id="KW-0732">Signal</keyword>
<reference evidence="5" key="1">
    <citation type="submission" date="2020-05" db="EMBL/GenBank/DDBJ databases">
        <authorList>
            <person name="Zhu T."/>
            <person name="Keshari N."/>
            <person name="Lu X."/>
        </authorList>
    </citation>
    <scope>NUCLEOTIDE SEQUENCE</scope>
    <source>
        <strain evidence="5">NK1-22</strain>
    </source>
</reference>
<sequence>MRLNSSVLRLSATVLTLAAATDAIAASLNRRPTLISQVIAQAPQFTLPDSLPAGTVVRVDGSSSMRVPNEGLKGRFEGKYSGSRVELAESGSIPALEALAAGNIDIAAIGRPLTEADRAKGFREEKLEREKIAIIVGPNSAFDGDLTFEQFARMFKGEITNWSEVGGPNLPIKFVDRPDSSDTRLALSGYDVFKEVFAGAPIAVGANGMQVAEDTTEAVTAELGENGISYAIADQAIGNSAVKIVPMHKTLPDDPRYPYSQPRAYVYKDLNPGSEALLGFATTAPGQEVFAAASPAASPSPSPVAESPSPTPTPTPTETVAAAPAETAPARGGFPWWLLPLLAAAGGLLWWLTRPKAAPAPVVAAPPVPLPPPVRPSSRVVLTPYNCRDAYAYWELTDDQKADLKRRGGRDLKLKLLDVTDIDLNRQEPHSVQMFDVAETDQDRHLPIAVDDRDYLVEVGYTTADGTWLPAVRSEHVRVPACPVEAADIAPVVETPETREVVQAARVPGAAVLGGAAAAGAALVGLAGKDKTGRIVLTPRDSKTAYAYWEVPDEQKADLKAKGGRDFKLKLYDVTNIDLDKQSAHDVKTYDVSELDQDYHVPIATPDRDYLAEVGYTAADGTWLPAARSEHVRVPSVFADGVPAAGAVLGGVAAGGAAIAGLTQPTYTSVADLKVDSKANCFLLSDPEISRIQNDIAVKTDLAPGKYAIRIAEGAFDYKAEAGHPGEPWVILWIYNGKVINQKTGVPVGATWSTLNGYDDVLHLEVLEPAKLDAFFVDTHLEDNEGVVKVVVTKE</sequence>
<dbReference type="PANTHER" id="PTHR30570:SF1">
    <property type="entry name" value="PHOSPHATE-BINDING PROTEIN PSTS"/>
    <property type="match status" value="1"/>
</dbReference>
<dbReference type="InterPro" id="IPR032585">
    <property type="entry name" value="DUF4912"/>
</dbReference>
<evidence type="ECO:0000259" key="4">
    <source>
        <dbReference type="Pfam" id="PF12849"/>
    </source>
</evidence>
<gene>
    <name evidence="5" type="ORF">HNI00_14010</name>
</gene>
<feature type="region of interest" description="Disordered" evidence="2">
    <location>
        <begin position="292"/>
        <end position="319"/>
    </location>
</feature>
<evidence type="ECO:0000313" key="5">
    <source>
        <dbReference type="EMBL" id="WOB44142.1"/>
    </source>
</evidence>
<evidence type="ECO:0000256" key="3">
    <source>
        <dbReference type="SAM" id="SignalP"/>
    </source>
</evidence>
<evidence type="ECO:0000256" key="2">
    <source>
        <dbReference type="SAM" id="MobiDB-lite"/>
    </source>
</evidence>
<feature type="chain" id="PRO_5041642758" evidence="3">
    <location>
        <begin position="26"/>
        <end position="795"/>
    </location>
</feature>
<dbReference type="SUPFAM" id="SSF53850">
    <property type="entry name" value="Periplasmic binding protein-like II"/>
    <property type="match status" value="1"/>
</dbReference>
<dbReference type="PANTHER" id="PTHR30570">
    <property type="entry name" value="PERIPLASMIC PHOSPHATE BINDING COMPONENT OF PHOSPHATE ABC TRANSPORTER"/>
    <property type="match status" value="1"/>
</dbReference>
<dbReference type="RefSeq" id="WP_316787160.1">
    <property type="nucleotide sequence ID" value="NZ_CP053540.1"/>
</dbReference>
<feature type="compositionally biased region" description="Low complexity" evidence="2">
    <location>
        <begin position="292"/>
        <end position="308"/>
    </location>
</feature>
<protein>
    <submittedName>
        <fullName evidence="5">DUF4912 domain-containing protein</fullName>
    </submittedName>
</protein>
<accession>A0AA97BM98</accession>
<dbReference type="InterPro" id="IPR050811">
    <property type="entry name" value="Phosphate_ABC_transporter"/>
</dbReference>
<dbReference type="Gene3D" id="3.40.190.10">
    <property type="entry name" value="Periplasmic binding protein-like II"/>
    <property type="match status" value="2"/>
</dbReference>